<evidence type="ECO:0000256" key="1">
    <source>
        <dbReference type="ARBA" id="ARBA00023015"/>
    </source>
</evidence>
<accession>A0ABT9S605</accession>
<keyword evidence="1" id="KW-0805">Transcription regulation</keyword>
<evidence type="ECO:0000256" key="3">
    <source>
        <dbReference type="ARBA" id="ARBA00023163"/>
    </source>
</evidence>
<dbReference type="InterPro" id="IPR008920">
    <property type="entry name" value="TF_FadR/GntR_C"/>
</dbReference>
<protein>
    <submittedName>
        <fullName evidence="5">DNA-binding GntR family transcriptional regulator</fullName>
    </submittedName>
</protein>
<dbReference type="Proteomes" id="UP001226867">
    <property type="component" value="Unassembled WGS sequence"/>
</dbReference>
<dbReference type="InterPro" id="IPR036390">
    <property type="entry name" value="WH_DNA-bd_sf"/>
</dbReference>
<dbReference type="PANTHER" id="PTHR43537">
    <property type="entry name" value="TRANSCRIPTIONAL REGULATOR, GNTR FAMILY"/>
    <property type="match status" value="1"/>
</dbReference>
<keyword evidence="6" id="KW-1185">Reference proteome</keyword>
<dbReference type="SMART" id="SM00895">
    <property type="entry name" value="FCD"/>
    <property type="match status" value="1"/>
</dbReference>
<dbReference type="GO" id="GO:0003677">
    <property type="term" value="F:DNA binding"/>
    <property type="evidence" value="ECO:0007669"/>
    <property type="project" value="UniProtKB-KW"/>
</dbReference>
<keyword evidence="2 5" id="KW-0238">DNA-binding</keyword>
<dbReference type="Pfam" id="PF00392">
    <property type="entry name" value="GntR"/>
    <property type="match status" value="1"/>
</dbReference>
<comment type="caution">
    <text evidence="5">The sequence shown here is derived from an EMBL/GenBank/DDBJ whole genome shotgun (WGS) entry which is preliminary data.</text>
</comment>
<gene>
    <name evidence="5" type="ORF">J2W36_001528</name>
</gene>
<dbReference type="RefSeq" id="WP_307689103.1">
    <property type="nucleotide sequence ID" value="NZ_JAUSRO010000004.1"/>
</dbReference>
<proteinExistence type="predicted"/>
<evidence type="ECO:0000259" key="4">
    <source>
        <dbReference type="PROSITE" id="PS50949"/>
    </source>
</evidence>
<evidence type="ECO:0000256" key="2">
    <source>
        <dbReference type="ARBA" id="ARBA00023125"/>
    </source>
</evidence>
<dbReference type="EMBL" id="JAUSRO010000004">
    <property type="protein sequence ID" value="MDP9899283.1"/>
    <property type="molecule type" value="Genomic_DNA"/>
</dbReference>
<dbReference type="InterPro" id="IPR000524">
    <property type="entry name" value="Tscrpt_reg_HTH_GntR"/>
</dbReference>
<sequence length="252" mass="27439">MNVVKISTRASSAKAPLKAMRLQPTNSLATQVAVRLRQAIIEGELALGALIPEEALAESFGVSRTPVREAINQLQLQGLVYVRPQVGSFVFRPSADDVAALCQFRCVIEPKAAELAYSNAKFATVEAMEQSIESMESALARHDTVSYGHADTALHDALFENCGNVYLQEAYRLAAGKIAALRTNLSAPLDVERPESFEEHKKFVRLFIKGDLAAFAALVVEHVRGSGKAYVHALRSDHDEDLAHALARLSDL</sequence>
<name>A0ABT9S605_9BURK</name>
<dbReference type="InterPro" id="IPR011711">
    <property type="entry name" value="GntR_C"/>
</dbReference>
<dbReference type="PROSITE" id="PS50949">
    <property type="entry name" value="HTH_GNTR"/>
    <property type="match status" value="1"/>
</dbReference>
<dbReference type="PANTHER" id="PTHR43537:SF50">
    <property type="entry name" value="TRANSCRIPTIONAL REGULATORY PROTEIN"/>
    <property type="match status" value="1"/>
</dbReference>
<dbReference type="SMART" id="SM00345">
    <property type="entry name" value="HTH_GNTR"/>
    <property type="match status" value="1"/>
</dbReference>
<dbReference type="SUPFAM" id="SSF48008">
    <property type="entry name" value="GntR ligand-binding domain-like"/>
    <property type="match status" value="1"/>
</dbReference>
<organism evidence="5 6">
    <name type="scientific">Variovorax ginsengisoli</name>
    <dbReference type="NCBI Taxonomy" id="363844"/>
    <lineage>
        <taxon>Bacteria</taxon>
        <taxon>Pseudomonadati</taxon>
        <taxon>Pseudomonadota</taxon>
        <taxon>Betaproteobacteria</taxon>
        <taxon>Burkholderiales</taxon>
        <taxon>Comamonadaceae</taxon>
        <taxon>Variovorax</taxon>
    </lineage>
</organism>
<reference evidence="5 6" key="1">
    <citation type="submission" date="2023-07" db="EMBL/GenBank/DDBJ databases">
        <title>Sorghum-associated microbial communities from plants grown in Nebraska, USA.</title>
        <authorList>
            <person name="Schachtman D."/>
        </authorList>
    </citation>
    <scope>NUCLEOTIDE SEQUENCE [LARGE SCALE GENOMIC DNA]</scope>
    <source>
        <strain evidence="5 6">DS1607</strain>
    </source>
</reference>
<dbReference type="InterPro" id="IPR036388">
    <property type="entry name" value="WH-like_DNA-bd_sf"/>
</dbReference>
<dbReference type="CDD" id="cd07377">
    <property type="entry name" value="WHTH_GntR"/>
    <property type="match status" value="1"/>
</dbReference>
<feature type="domain" description="HTH gntR-type" evidence="4">
    <location>
        <begin position="26"/>
        <end position="93"/>
    </location>
</feature>
<dbReference type="Gene3D" id="1.10.10.10">
    <property type="entry name" value="Winged helix-like DNA-binding domain superfamily/Winged helix DNA-binding domain"/>
    <property type="match status" value="1"/>
</dbReference>
<keyword evidence="3" id="KW-0804">Transcription</keyword>
<dbReference type="Pfam" id="PF07729">
    <property type="entry name" value="FCD"/>
    <property type="match status" value="1"/>
</dbReference>
<dbReference type="SUPFAM" id="SSF46785">
    <property type="entry name" value="Winged helix' DNA-binding domain"/>
    <property type="match status" value="1"/>
</dbReference>
<dbReference type="PRINTS" id="PR00035">
    <property type="entry name" value="HTHGNTR"/>
</dbReference>
<evidence type="ECO:0000313" key="5">
    <source>
        <dbReference type="EMBL" id="MDP9899283.1"/>
    </source>
</evidence>
<dbReference type="Gene3D" id="1.20.120.530">
    <property type="entry name" value="GntR ligand-binding domain-like"/>
    <property type="match status" value="1"/>
</dbReference>
<evidence type="ECO:0000313" key="6">
    <source>
        <dbReference type="Proteomes" id="UP001226867"/>
    </source>
</evidence>